<evidence type="ECO:0000313" key="1">
    <source>
        <dbReference type="EMBL" id="JAH63485.1"/>
    </source>
</evidence>
<accession>A0A0E9UE44</accession>
<dbReference type="EMBL" id="GBXM01052690">
    <property type="protein sequence ID" value="JAH55887.1"/>
    <property type="molecule type" value="Transcribed_RNA"/>
</dbReference>
<sequence length="32" mass="4064">MCYINMFNKYLYVCDNFSINSRWYYTLLRSQL</sequence>
<name>A0A0E9UE44_ANGAN</name>
<dbReference type="AlphaFoldDB" id="A0A0E9UE44"/>
<dbReference type="EMBL" id="GBXM01045092">
    <property type="protein sequence ID" value="JAH63485.1"/>
    <property type="molecule type" value="Transcribed_RNA"/>
</dbReference>
<organism evidence="1">
    <name type="scientific">Anguilla anguilla</name>
    <name type="common">European freshwater eel</name>
    <name type="synonym">Muraena anguilla</name>
    <dbReference type="NCBI Taxonomy" id="7936"/>
    <lineage>
        <taxon>Eukaryota</taxon>
        <taxon>Metazoa</taxon>
        <taxon>Chordata</taxon>
        <taxon>Craniata</taxon>
        <taxon>Vertebrata</taxon>
        <taxon>Euteleostomi</taxon>
        <taxon>Actinopterygii</taxon>
        <taxon>Neopterygii</taxon>
        <taxon>Teleostei</taxon>
        <taxon>Anguilliformes</taxon>
        <taxon>Anguillidae</taxon>
        <taxon>Anguilla</taxon>
    </lineage>
</organism>
<reference evidence="1" key="2">
    <citation type="journal article" date="2015" name="Fish Shellfish Immunol.">
        <title>Early steps in the European eel (Anguilla anguilla)-Vibrio vulnificus interaction in the gills: Role of the RtxA13 toxin.</title>
        <authorList>
            <person name="Callol A."/>
            <person name="Pajuelo D."/>
            <person name="Ebbesson L."/>
            <person name="Teles M."/>
            <person name="MacKenzie S."/>
            <person name="Amaro C."/>
        </authorList>
    </citation>
    <scope>NUCLEOTIDE SEQUENCE</scope>
</reference>
<reference evidence="1" key="1">
    <citation type="submission" date="2014-11" db="EMBL/GenBank/DDBJ databases">
        <authorList>
            <person name="Amaro Gonzalez C."/>
        </authorList>
    </citation>
    <scope>NUCLEOTIDE SEQUENCE</scope>
</reference>
<proteinExistence type="predicted"/>
<protein>
    <submittedName>
        <fullName evidence="1">Uncharacterized protein</fullName>
    </submittedName>
</protein>